<dbReference type="AlphaFoldDB" id="A0A0F9QGH7"/>
<gene>
    <name evidence="1" type="ORF">LCGC14_0776820</name>
</gene>
<proteinExistence type="predicted"/>
<evidence type="ECO:0000313" key="1">
    <source>
        <dbReference type="EMBL" id="KKN36107.1"/>
    </source>
</evidence>
<name>A0A0F9QGH7_9ZZZZ</name>
<comment type="caution">
    <text evidence="1">The sequence shown here is derived from an EMBL/GenBank/DDBJ whole genome shotgun (WGS) entry which is preliminary data.</text>
</comment>
<protein>
    <submittedName>
        <fullName evidence="1">Uncharacterized protein</fullName>
    </submittedName>
</protein>
<reference evidence="1" key="1">
    <citation type="journal article" date="2015" name="Nature">
        <title>Complex archaea that bridge the gap between prokaryotes and eukaryotes.</title>
        <authorList>
            <person name="Spang A."/>
            <person name="Saw J.H."/>
            <person name="Jorgensen S.L."/>
            <person name="Zaremba-Niedzwiedzka K."/>
            <person name="Martijn J."/>
            <person name="Lind A.E."/>
            <person name="van Eijk R."/>
            <person name="Schleper C."/>
            <person name="Guy L."/>
            <person name="Ettema T.J."/>
        </authorList>
    </citation>
    <scope>NUCLEOTIDE SEQUENCE</scope>
</reference>
<accession>A0A0F9QGH7</accession>
<dbReference type="EMBL" id="LAZR01001988">
    <property type="protein sequence ID" value="KKN36107.1"/>
    <property type="molecule type" value="Genomic_DNA"/>
</dbReference>
<sequence>MGAAFFIWNRPFGESFSGKMKLMMWFSFETRMLK</sequence>
<organism evidence="1">
    <name type="scientific">marine sediment metagenome</name>
    <dbReference type="NCBI Taxonomy" id="412755"/>
    <lineage>
        <taxon>unclassified sequences</taxon>
        <taxon>metagenomes</taxon>
        <taxon>ecological metagenomes</taxon>
    </lineage>
</organism>